<comment type="caution">
    <text evidence="3">The sequence shown here is derived from an EMBL/GenBank/DDBJ whole genome shotgun (WGS) entry which is preliminary data.</text>
</comment>
<evidence type="ECO:0000259" key="2">
    <source>
        <dbReference type="Pfam" id="PF00892"/>
    </source>
</evidence>
<evidence type="ECO:0000313" key="4">
    <source>
        <dbReference type="Proteomes" id="UP000315400"/>
    </source>
</evidence>
<keyword evidence="1" id="KW-1133">Transmembrane helix</keyword>
<feature type="domain" description="EamA" evidence="2">
    <location>
        <begin position="6"/>
        <end position="138"/>
    </location>
</feature>
<feature type="transmembrane region" description="Helical" evidence="1">
    <location>
        <begin position="68"/>
        <end position="86"/>
    </location>
</feature>
<dbReference type="PANTHER" id="PTHR22911">
    <property type="entry name" value="ACYL-MALONYL CONDENSING ENZYME-RELATED"/>
    <property type="match status" value="1"/>
</dbReference>
<dbReference type="EMBL" id="VIFK01000031">
    <property type="protein sequence ID" value="TQE99949.1"/>
    <property type="molecule type" value="Genomic_DNA"/>
</dbReference>
<dbReference type="InterPro" id="IPR037185">
    <property type="entry name" value="EmrE-like"/>
</dbReference>
<dbReference type="Proteomes" id="UP000315400">
    <property type="component" value="Unassembled WGS sequence"/>
</dbReference>
<evidence type="ECO:0000256" key="1">
    <source>
        <dbReference type="SAM" id="Phobius"/>
    </source>
</evidence>
<organism evidence="3 4">
    <name type="scientific">Spiribacter salinus</name>
    <dbReference type="NCBI Taxonomy" id="1335746"/>
    <lineage>
        <taxon>Bacteria</taxon>
        <taxon>Pseudomonadati</taxon>
        <taxon>Pseudomonadota</taxon>
        <taxon>Gammaproteobacteria</taxon>
        <taxon>Chromatiales</taxon>
        <taxon>Ectothiorhodospiraceae</taxon>
        <taxon>Spiribacter</taxon>
    </lineage>
</organism>
<feature type="transmembrane region" description="Helical" evidence="1">
    <location>
        <begin position="204"/>
        <end position="224"/>
    </location>
</feature>
<reference evidence="3 4" key="1">
    <citation type="submission" date="2019-06" db="EMBL/GenBank/DDBJ databases">
        <title>Metagenome assembled Genome of Spiribacter salinus SL48-SHIP from the microbial mat of Salt Lake 48 (Novosibirsk region, Russia).</title>
        <authorList>
            <person name="Shipova A."/>
            <person name="Rozanov A.S."/>
            <person name="Bryanskaya A.V."/>
            <person name="Peltek S.E."/>
        </authorList>
    </citation>
    <scope>NUCLEOTIDE SEQUENCE [LARGE SCALE GENOMIC DNA]</scope>
    <source>
        <strain evidence="3">SL48-SHIP-2</strain>
    </source>
</reference>
<dbReference type="SUPFAM" id="SSF103481">
    <property type="entry name" value="Multidrug resistance efflux transporter EmrE"/>
    <property type="match status" value="2"/>
</dbReference>
<keyword evidence="1" id="KW-0472">Membrane</keyword>
<feature type="transmembrane region" description="Helical" evidence="1">
    <location>
        <begin position="259"/>
        <end position="280"/>
    </location>
</feature>
<dbReference type="Pfam" id="PF00892">
    <property type="entry name" value="EamA"/>
    <property type="match status" value="2"/>
</dbReference>
<gene>
    <name evidence="3" type="ORF">FKY71_05950</name>
</gene>
<feature type="transmembrane region" description="Helical" evidence="1">
    <location>
        <begin position="7"/>
        <end position="29"/>
    </location>
</feature>
<evidence type="ECO:0000313" key="3">
    <source>
        <dbReference type="EMBL" id="TQE99949.1"/>
    </source>
</evidence>
<dbReference type="InterPro" id="IPR000620">
    <property type="entry name" value="EamA_dom"/>
</dbReference>
<dbReference type="GO" id="GO:0016020">
    <property type="term" value="C:membrane"/>
    <property type="evidence" value="ECO:0007669"/>
    <property type="project" value="InterPro"/>
</dbReference>
<keyword evidence="1" id="KW-0812">Transmembrane</keyword>
<dbReference type="STRING" id="1260251.SPISAL_02265"/>
<feature type="transmembrane region" description="Helical" evidence="1">
    <location>
        <begin position="124"/>
        <end position="145"/>
    </location>
</feature>
<feature type="transmembrane region" description="Helical" evidence="1">
    <location>
        <begin position="236"/>
        <end position="253"/>
    </location>
</feature>
<feature type="transmembrane region" description="Helical" evidence="1">
    <location>
        <begin position="35"/>
        <end position="56"/>
    </location>
</feature>
<name>A0A540VT62_9GAMM</name>
<feature type="transmembrane region" description="Helical" evidence="1">
    <location>
        <begin position="92"/>
        <end position="115"/>
    </location>
</feature>
<feature type="domain" description="EamA" evidence="2">
    <location>
        <begin position="148"/>
        <end position="274"/>
    </location>
</feature>
<protein>
    <submittedName>
        <fullName evidence="3">DMT family transporter</fullName>
    </submittedName>
</protein>
<dbReference type="AlphaFoldDB" id="A0A540VT62"/>
<feature type="transmembrane region" description="Helical" evidence="1">
    <location>
        <begin position="179"/>
        <end position="198"/>
    </location>
</feature>
<accession>A0A540VT62</accession>
<proteinExistence type="predicted"/>
<sequence length="285" mass="30346">MPDHARGLLIALGGVLLISFDALLVRLAAAPHWDIIFWRGWLICLTLLAWMLLSGHRLRLPPAAGDRWLILGAVLMLSGNTTLFVLSVSHTAAANTVVILAASPFFAALFSWLFLKEAVPLRTWVAILVAVSGVLIVFGGGVGGATSSGDFYALLLALFVGGQLTILRRYPTIPRLPLIAISGAVAGLMALPFATPLSLTPQTYLVVGVMGIAQMPLAMVMMAVATRYLPSPEVSLCLLLETVLGPIWVWWVLSEAVPSLTLVGGGLILATVAVHAWLALREEKT</sequence>
<feature type="transmembrane region" description="Helical" evidence="1">
    <location>
        <begin position="151"/>
        <end position="167"/>
    </location>
</feature>